<keyword evidence="5" id="KW-0812">Transmembrane</keyword>
<evidence type="ECO:0000259" key="8">
    <source>
        <dbReference type="Pfam" id="PF05957"/>
    </source>
</evidence>
<evidence type="ECO:0000256" key="6">
    <source>
        <dbReference type="ARBA" id="ARBA00022989"/>
    </source>
</evidence>
<keyword evidence="4" id="KW-0997">Cell inner membrane</keyword>
<dbReference type="Pfam" id="PF19029">
    <property type="entry name" value="DUF883_C"/>
    <property type="match status" value="1"/>
</dbReference>
<evidence type="ECO:0000256" key="2">
    <source>
        <dbReference type="ARBA" id="ARBA00010423"/>
    </source>
</evidence>
<comment type="subcellular location">
    <subcellularLocation>
        <location evidence="1">Cell inner membrane</location>
        <topology evidence="1">Single-pass membrane protein</topology>
    </subcellularLocation>
</comment>
<dbReference type="Pfam" id="PF05957">
    <property type="entry name" value="DUF883"/>
    <property type="match status" value="1"/>
</dbReference>
<protein>
    <submittedName>
        <fullName evidence="10">DUF883 domain-containing protein</fullName>
    </submittedName>
</protein>
<evidence type="ECO:0000256" key="3">
    <source>
        <dbReference type="ARBA" id="ARBA00022475"/>
    </source>
</evidence>
<gene>
    <name evidence="10" type="ORF">FXN63_04745</name>
</gene>
<evidence type="ECO:0000256" key="4">
    <source>
        <dbReference type="ARBA" id="ARBA00022519"/>
    </source>
</evidence>
<dbReference type="PANTHER" id="PTHR35893">
    <property type="entry name" value="INNER MEMBRANE PROTEIN-RELATED"/>
    <property type="match status" value="1"/>
</dbReference>
<organism evidence="10 11">
    <name type="scientific">Pigmentiphaga aceris</name>
    <dbReference type="NCBI Taxonomy" id="1940612"/>
    <lineage>
        <taxon>Bacteria</taxon>
        <taxon>Pseudomonadati</taxon>
        <taxon>Pseudomonadota</taxon>
        <taxon>Betaproteobacteria</taxon>
        <taxon>Burkholderiales</taxon>
        <taxon>Alcaligenaceae</taxon>
        <taxon>Pigmentiphaga</taxon>
    </lineage>
</organism>
<feature type="domain" description="DUF883" evidence="9">
    <location>
        <begin position="71"/>
        <end position="100"/>
    </location>
</feature>
<dbReference type="GO" id="GO:0043022">
    <property type="term" value="F:ribosome binding"/>
    <property type="evidence" value="ECO:0007669"/>
    <property type="project" value="InterPro"/>
</dbReference>
<keyword evidence="11" id="KW-1185">Reference proteome</keyword>
<accession>A0A5C0AWM4</accession>
<dbReference type="GO" id="GO:0005886">
    <property type="term" value="C:plasma membrane"/>
    <property type="evidence" value="ECO:0007669"/>
    <property type="project" value="UniProtKB-SubCell"/>
</dbReference>
<dbReference type="PANTHER" id="PTHR35893:SF3">
    <property type="entry name" value="INNER MEMBRANE PROTEIN"/>
    <property type="match status" value="1"/>
</dbReference>
<dbReference type="OrthoDB" id="9181874at2"/>
<keyword evidence="3" id="KW-1003">Cell membrane</keyword>
<evidence type="ECO:0000313" key="10">
    <source>
        <dbReference type="EMBL" id="QEI05220.1"/>
    </source>
</evidence>
<keyword evidence="6" id="KW-1133">Transmembrane helix</keyword>
<dbReference type="InterPro" id="IPR010279">
    <property type="entry name" value="YqjD/ElaB"/>
</dbReference>
<dbReference type="Proteomes" id="UP000325161">
    <property type="component" value="Chromosome"/>
</dbReference>
<dbReference type="KEGG" id="pacr:FXN63_04745"/>
<dbReference type="InterPro" id="IPR043605">
    <property type="entry name" value="DUF883_C"/>
</dbReference>
<dbReference type="EMBL" id="CP043046">
    <property type="protein sequence ID" value="QEI05220.1"/>
    <property type="molecule type" value="Genomic_DNA"/>
</dbReference>
<evidence type="ECO:0000256" key="5">
    <source>
        <dbReference type="ARBA" id="ARBA00022692"/>
    </source>
</evidence>
<feature type="domain" description="DUF883" evidence="8">
    <location>
        <begin position="7"/>
        <end position="58"/>
    </location>
</feature>
<keyword evidence="7" id="KW-0472">Membrane</keyword>
<proteinExistence type="inferred from homology"/>
<evidence type="ECO:0000256" key="1">
    <source>
        <dbReference type="ARBA" id="ARBA00004377"/>
    </source>
</evidence>
<evidence type="ECO:0000256" key="7">
    <source>
        <dbReference type="ARBA" id="ARBA00023136"/>
    </source>
</evidence>
<name>A0A5C0AWM4_9BURK</name>
<evidence type="ECO:0000313" key="11">
    <source>
        <dbReference type="Proteomes" id="UP000325161"/>
    </source>
</evidence>
<dbReference type="AlphaFoldDB" id="A0A5C0AWM4"/>
<comment type="similarity">
    <text evidence="2">Belongs to the ElaB/YgaM/YqjD family.</text>
</comment>
<dbReference type="RefSeq" id="WP_148813317.1">
    <property type="nucleotide sequence ID" value="NZ_CP043046.1"/>
</dbReference>
<evidence type="ECO:0000259" key="9">
    <source>
        <dbReference type="Pfam" id="PF19029"/>
    </source>
</evidence>
<sequence length="100" mass="11028">MATSNKERIITDVKGVLDDAEDLLKQAATSSGDRAIELRERALDSLKRGAEHLQDLQDSLVERSRAAARVTDDYVHDNPWRSIGIAATAGFLIGLLVNRR</sequence>
<dbReference type="InterPro" id="IPR043604">
    <property type="entry name" value="DUF883_N"/>
</dbReference>
<reference evidence="10 11" key="1">
    <citation type="submission" date="2019-08" db="EMBL/GenBank/DDBJ databases">
        <title>Amphibian skin-associated Pigmentiphaga: genome sequence and occurrence across geography and hosts.</title>
        <authorList>
            <person name="Bletz M.C."/>
            <person name="Bunk B."/>
            <person name="Sproeer C."/>
            <person name="Biwer P."/>
            <person name="Reiter S."/>
            <person name="Rabemananjara F.C.E."/>
            <person name="Schulz S."/>
            <person name="Overmann J."/>
            <person name="Vences M."/>
        </authorList>
    </citation>
    <scope>NUCLEOTIDE SEQUENCE [LARGE SCALE GENOMIC DNA]</scope>
    <source>
        <strain evidence="10 11">Mada1488</strain>
    </source>
</reference>